<feature type="region of interest" description="Disordered" evidence="1">
    <location>
        <begin position="1"/>
        <end position="24"/>
    </location>
</feature>
<evidence type="ECO:0000313" key="2">
    <source>
        <dbReference type="EMBL" id="CAH1402544.1"/>
    </source>
</evidence>
<dbReference type="AlphaFoldDB" id="A0A9P0HIT4"/>
<reference evidence="2" key="1">
    <citation type="submission" date="2022-01" db="EMBL/GenBank/DDBJ databases">
        <authorList>
            <person name="King R."/>
        </authorList>
    </citation>
    <scope>NUCLEOTIDE SEQUENCE</scope>
</reference>
<feature type="compositionally biased region" description="Basic and acidic residues" evidence="1">
    <location>
        <begin position="1"/>
        <end position="22"/>
    </location>
</feature>
<dbReference type="Proteomes" id="UP001152798">
    <property type="component" value="Chromosome 5"/>
</dbReference>
<evidence type="ECO:0000256" key="1">
    <source>
        <dbReference type="SAM" id="MobiDB-lite"/>
    </source>
</evidence>
<sequence>MQTAQRRIERSKPQPFRSDHDPVTGGSVCRFLGRNGSTHFTNLGYPWNVIPEYSEGFESFVKRMETLLRKNKSQQSEQVIVRRSRSKYSRWGRISHFRVSK</sequence>
<organism evidence="2 3">
    <name type="scientific">Nezara viridula</name>
    <name type="common">Southern green stink bug</name>
    <name type="synonym">Cimex viridulus</name>
    <dbReference type="NCBI Taxonomy" id="85310"/>
    <lineage>
        <taxon>Eukaryota</taxon>
        <taxon>Metazoa</taxon>
        <taxon>Ecdysozoa</taxon>
        <taxon>Arthropoda</taxon>
        <taxon>Hexapoda</taxon>
        <taxon>Insecta</taxon>
        <taxon>Pterygota</taxon>
        <taxon>Neoptera</taxon>
        <taxon>Paraneoptera</taxon>
        <taxon>Hemiptera</taxon>
        <taxon>Heteroptera</taxon>
        <taxon>Panheteroptera</taxon>
        <taxon>Pentatomomorpha</taxon>
        <taxon>Pentatomoidea</taxon>
        <taxon>Pentatomidae</taxon>
        <taxon>Pentatominae</taxon>
        <taxon>Nezara</taxon>
    </lineage>
</organism>
<gene>
    <name evidence="2" type="ORF">NEZAVI_LOCUS11343</name>
</gene>
<name>A0A9P0HIT4_NEZVI</name>
<dbReference type="EMBL" id="OV725081">
    <property type="protein sequence ID" value="CAH1402544.1"/>
    <property type="molecule type" value="Genomic_DNA"/>
</dbReference>
<proteinExistence type="predicted"/>
<protein>
    <submittedName>
        <fullName evidence="2">Uncharacterized protein</fullName>
    </submittedName>
</protein>
<keyword evidence="3" id="KW-1185">Reference proteome</keyword>
<accession>A0A9P0HIT4</accession>
<evidence type="ECO:0000313" key="3">
    <source>
        <dbReference type="Proteomes" id="UP001152798"/>
    </source>
</evidence>